<accession>A0A849VBS8</accession>
<dbReference type="InterPro" id="IPR014875">
    <property type="entry name" value="Mor_transcription_activator"/>
</dbReference>
<reference evidence="2 3" key="1">
    <citation type="submission" date="2020-04" db="EMBL/GenBank/DDBJ databases">
        <title>Pseudoalteromonas caenipelagi sp. nov., isolated from a tidal flat.</title>
        <authorList>
            <person name="Park S."/>
            <person name="Yoon J.-H."/>
        </authorList>
    </citation>
    <scope>NUCLEOTIDE SEQUENCE [LARGE SCALE GENOMIC DNA]</scope>
    <source>
        <strain evidence="2 3">JBTF-M23</strain>
    </source>
</reference>
<comment type="caution">
    <text evidence="2">The sequence shown here is derived from an EMBL/GenBank/DDBJ whole genome shotgun (WGS) entry which is preliminary data.</text>
</comment>
<evidence type="ECO:0000313" key="3">
    <source>
        <dbReference type="Proteomes" id="UP000586305"/>
    </source>
</evidence>
<dbReference type="EMBL" id="JABBPG010000002">
    <property type="protein sequence ID" value="NOU50240.1"/>
    <property type="molecule type" value="Genomic_DNA"/>
</dbReference>
<dbReference type="InterPro" id="IPR009057">
    <property type="entry name" value="Homeodomain-like_sf"/>
</dbReference>
<name>A0A849VBS8_9GAMM</name>
<evidence type="ECO:0000313" key="2">
    <source>
        <dbReference type="EMBL" id="NOU50240.1"/>
    </source>
</evidence>
<feature type="domain" description="Mor transcription activator" evidence="1">
    <location>
        <begin position="65"/>
        <end position="126"/>
    </location>
</feature>
<keyword evidence="3" id="KW-1185">Reference proteome</keyword>
<dbReference type="RefSeq" id="WP_171625307.1">
    <property type="nucleotide sequence ID" value="NZ_JABBPG010000002.1"/>
</dbReference>
<proteinExistence type="predicted"/>
<dbReference type="Gene3D" id="1.10.10.60">
    <property type="entry name" value="Homeodomain-like"/>
    <property type="match status" value="1"/>
</dbReference>
<organism evidence="2 3">
    <name type="scientific">Pseudoalteromonas caenipelagi</name>
    <dbReference type="NCBI Taxonomy" id="2726988"/>
    <lineage>
        <taxon>Bacteria</taxon>
        <taxon>Pseudomonadati</taxon>
        <taxon>Pseudomonadota</taxon>
        <taxon>Gammaproteobacteria</taxon>
        <taxon>Alteromonadales</taxon>
        <taxon>Pseudoalteromonadaceae</taxon>
        <taxon>Pseudoalteromonas</taxon>
    </lineage>
</organism>
<protein>
    <recommendedName>
        <fullName evidence="1">Mor transcription activator domain-containing protein</fullName>
    </recommendedName>
</protein>
<evidence type="ECO:0000259" key="1">
    <source>
        <dbReference type="Pfam" id="PF08765"/>
    </source>
</evidence>
<dbReference type="AlphaFoldDB" id="A0A849VBS8"/>
<dbReference type="Pfam" id="PF08765">
    <property type="entry name" value="Mor"/>
    <property type="match status" value="1"/>
</dbReference>
<gene>
    <name evidence="2" type="ORF">HG263_06745</name>
</gene>
<dbReference type="Proteomes" id="UP000586305">
    <property type="component" value="Unassembled WGS sequence"/>
</dbReference>
<sequence>MTTEPIIDLRALPAGIREFVKVLGLEKTIAVLTEQQGQMFYIPKHPTPECEFVKVFGLDMCNALERYAEQQYQIPMLHKVLVQIRDQIIVTEVANGTTIQQLVKRFKLTRQWITKILKEQGEYKEHQLEFKL</sequence>
<dbReference type="SUPFAM" id="SSF46689">
    <property type="entry name" value="Homeodomain-like"/>
    <property type="match status" value="1"/>
</dbReference>